<feature type="region of interest" description="Disordered" evidence="1">
    <location>
        <begin position="1"/>
        <end position="26"/>
    </location>
</feature>
<accession>A0AAV2RI27</accession>
<sequence length="146" mass="15055">SHPMGPQDIPQSAQAAPSDGWSAGGVEATNTWATAGEYMEQQQQHSPSAIPSQPSTTAAAAAATGIPCQYIDPQSMYAYQTYFTNIPMAAATSVSSLGSIHLQGAPLWISSPVTSAPSAASYIAAQPVHAAATWVPCTYINTGPLF</sequence>
<dbReference type="Proteomes" id="UP001497623">
    <property type="component" value="Unassembled WGS sequence"/>
</dbReference>
<evidence type="ECO:0000256" key="1">
    <source>
        <dbReference type="SAM" id="MobiDB-lite"/>
    </source>
</evidence>
<name>A0AAV2RI27_MEGNR</name>
<gene>
    <name evidence="2" type="ORF">MNOR_LOCUS24743</name>
</gene>
<dbReference type="AlphaFoldDB" id="A0AAV2RI27"/>
<reference evidence="2 3" key="1">
    <citation type="submission" date="2024-05" db="EMBL/GenBank/DDBJ databases">
        <authorList>
            <person name="Wallberg A."/>
        </authorList>
    </citation>
    <scope>NUCLEOTIDE SEQUENCE [LARGE SCALE GENOMIC DNA]</scope>
</reference>
<feature type="non-terminal residue" evidence="2">
    <location>
        <position position="1"/>
    </location>
</feature>
<keyword evidence="3" id="KW-1185">Reference proteome</keyword>
<evidence type="ECO:0000313" key="3">
    <source>
        <dbReference type="Proteomes" id="UP001497623"/>
    </source>
</evidence>
<organism evidence="2 3">
    <name type="scientific">Meganyctiphanes norvegica</name>
    <name type="common">Northern krill</name>
    <name type="synonym">Thysanopoda norvegica</name>
    <dbReference type="NCBI Taxonomy" id="48144"/>
    <lineage>
        <taxon>Eukaryota</taxon>
        <taxon>Metazoa</taxon>
        <taxon>Ecdysozoa</taxon>
        <taxon>Arthropoda</taxon>
        <taxon>Crustacea</taxon>
        <taxon>Multicrustacea</taxon>
        <taxon>Malacostraca</taxon>
        <taxon>Eumalacostraca</taxon>
        <taxon>Eucarida</taxon>
        <taxon>Euphausiacea</taxon>
        <taxon>Euphausiidae</taxon>
        <taxon>Meganyctiphanes</taxon>
    </lineage>
</organism>
<comment type="caution">
    <text evidence="2">The sequence shown here is derived from an EMBL/GenBank/DDBJ whole genome shotgun (WGS) entry which is preliminary data.</text>
</comment>
<proteinExistence type="predicted"/>
<dbReference type="EMBL" id="CAXKWB010022950">
    <property type="protein sequence ID" value="CAL4124740.1"/>
    <property type="molecule type" value="Genomic_DNA"/>
</dbReference>
<evidence type="ECO:0000313" key="2">
    <source>
        <dbReference type="EMBL" id="CAL4124740.1"/>
    </source>
</evidence>
<protein>
    <submittedName>
        <fullName evidence="2">Uncharacterized protein</fullName>
    </submittedName>
</protein>